<evidence type="ECO:0000256" key="1">
    <source>
        <dbReference type="ARBA" id="ARBA00007637"/>
    </source>
</evidence>
<evidence type="ECO:0000259" key="2">
    <source>
        <dbReference type="Pfam" id="PF01370"/>
    </source>
</evidence>
<protein>
    <submittedName>
        <fullName evidence="3">NAD-dependent epimerase/dehydratase</fullName>
    </submittedName>
</protein>
<comment type="similarity">
    <text evidence="1">Belongs to the NAD(P)-dependent epimerase/dehydratase family.</text>
</comment>
<dbReference type="EMBL" id="CP001687">
    <property type="protein sequence ID" value="ACV11180.1"/>
    <property type="molecule type" value="Genomic_DNA"/>
</dbReference>
<dbReference type="PRINTS" id="PR01713">
    <property type="entry name" value="NUCEPIMERASE"/>
</dbReference>
<dbReference type="HOGENOM" id="CLU_007383_1_7_2"/>
<accession>C7NV96</accession>
<dbReference type="PANTHER" id="PTHR43000">
    <property type="entry name" value="DTDP-D-GLUCOSE 4,6-DEHYDRATASE-RELATED"/>
    <property type="match status" value="1"/>
</dbReference>
<feature type="domain" description="NAD-dependent epimerase/dehydratase" evidence="2">
    <location>
        <begin position="11"/>
        <end position="240"/>
    </location>
</feature>
<dbReference type="eggNOG" id="arCOG01369">
    <property type="taxonomic scope" value="Archaea"/>
</dbReference>
<dbReference type="GeneID" id="8383270"/>
<dbReference type="InterPro" id="IPR036291">
    <property type="entry name" value="NAD(P)-bd_dom_sf"/>
</dbReference>
<dbReference type="Pfam" id="PF01370">
    <property type="entry name" value="Epimerase"/>
    <property type="match status" value="1"/>
</dbReference>
<dbReference type="Proteomes" id="UP000002071">
    <property type="component" value="Chromosome"/>
</dbReference>
<dbReference type="Gene3D" id="3.90.25.10">
    <property type="entry name" value="UDP-galactose 4-epimerase, domain 1"/>
    <property type="match status" value="1"/>
</dbReference>
<evidence type="ECO:0000313" key="4">
    <source>
        <dbReference type="Proteomes" id="UP000002071"/>
    </source>
</evidence>
<dbReference type="KEGG" id="hut:Huta_0997"/>
<dbReference type="Gene3D" id="3.40.50.720">
    <property type="entry name" value="NAD(P)-binding Rossmann-like Domain"/>
    <property type="match status" value="1"/>
</dbReference>
<name>C7NV96_HALUD</name>
<reference evidence="3 4" key="1">
    <citation type="journal article" date="2009" name="Stand. Genomic Sci.">
        <title>Complete genome sequence of Halorhabdus utahensis type strain (AX-2).</title>
        <authorList>
            <person name="Anderson I."/>
            <person name="Tindall B.J."/>
            <person name="Pomrenke H."/>
            <person name="Goker M."/>
            <person name="Lapidus A."/>
            <person name="Nolan M."/>
            <person name="Copeland A."/>
            <person name="Glavina Del Rio T."/>
            <person name="Chen F."/>
            <person name="Tice H."/>
            <person name="Cheng J.F."/>
            <person name="Lucas S."/>
            <person name="Chertkov O."/>
            <person name="Bruce D."/>
            <person name="Brettin T."/>
            <person name="Detter J.C."/>
            <person name="Han C."/>
            <person name="Goodwin L."/>
            <person name="Land M."/>
            <person name="Hauser L."/>
            <person name="Chang Y.J."/>
            <person name="Jeffries C.D."/>
            <person name="Pitluck S."/>
            <person name="Pati A."/>
            <person name="Mavromatis K."/>
            <person name="Ivanova N."/>
            <person name="Ovchinnikova G."/>
            <person name="Chen A."/>
            <person name="Palaniappan K."/>
            <person name="Chain P."/>
            <person name="Rohde M."/>
            <person name="Bristow J."/>
            <person name="Eisen J.A."/>
            <person name="Markowitz V."/>
            <person name="Hugenholtz P."/>
            <person name="Kyrpides N.C."/>
            <person name="Klenk H.P."/>
        </authorList>
    </citation>
    <scope>NUCLEOTIDE SEQUENCE [LARGE SCALE GENOMIC DNA]</scope>
    <source>
        <strain evidence="4">DSM 12940 / JCM 11049 / AX-2</strain>
    </source>
</reference>
<dbReference type="STRING" id="519442.Huta_0997"/>
<dbReference type="OrthoDB" id="4907at2157"/>
<dbReference type="AlphaFoldDB" id="C7NV96"/>
<dbReference type="InterPro" id="IPR001509">
    <property type="entry name" value="Epimerase_deHydtase"/>
</dbReference>
<proteinExistence type="inferred from homology"/>
<keyword evidence="4" id="KW-1185">Reference proteome</keyword>
<sequence>MSQPRVSGQTVLITGGAGFIGSHLADALVEHNDVIVLDNLSTGKRENVPDGATFVEGDVRDADVVADVSDGVDLIFHKAAVVSVERSIDEPAFSHEVNFDGTLTLLEAARRVDARVVFASSAAIYGDPDTLPITESDPVDPQSPYGIDKCAADQYLRAYHDLYGLETVALRYFNAYGPRQTASDYSGVISIFGEQARAGEPITVNGDGTQTRDFVHVSDVVTANLLAATTEHVGTAYNIGTGGETSIRSLAETIQATVGTDSPIVHGDPRPGDIQRSRADITTARERLGYEPSVPLETGLATLFDQ</sequence>
<dbReference type="RefSeq" id="WP_015788757.1">
    <property type="nucleotide sequence ID" value="NC_013158.1"/>
</dbReference>
<gene>
    <name evidence="3" type="ordered locus">Huta_0997</name>
</gene>
<evidence type="ECO:0000313" key="3">
    <source>
        <dbReference type="EMBL" id="ACV11180.1"/>
    </source>
</evidence>
<organism evidence="3 4">
    <name type="scientific">Halorhabdus utahensis (strain DSM 12940 / JCM 11049 / AX-2)</name>
    <dbReference type="NCBI Taxonomy" id="519442"/>
    <lineage>
        <taxon>Archaea</taxon>
        <taxon>Methanobacteriati</taxon>
        <taxon>Methanobacteriota</taxon>
        <taxon>Stenosarchaea group</taxon>
        <taxon>Halobacteria</taxon>
        <taxon>Halobacteriales</taxon>
        <taxon>Haloarculaceae</taxon>
        <taxon>Halorhabdus</taxon>
    </lineage>
</organism>
<dbReference type="SUPFAM" id="SSF51735">
    <property type="entry name" value="NAD(P)-binding Rossmann-fold domains"/>
    <property type="match status" value="1"/>
</dbReference>